<gene>
    <name evidence="4" type="ORF">ACFSR8_10800</name>
</gene>
<dbReference type="Gene3D" id="4.10.1080.10">
    <property type="entry name" value="TSP type-3 repeat"/>
    <property type="match status" value="2"/>
</dbReference>
<evidence type="ECO:0000313" key="4">
    <source>
        <dbReference type="EMBL" id="MFD2726702.1"/>
    </source>
</evidence>
<dbReference type="PROSITE" id="PS50093">
    <property type="entry name" value="PKD"/>
    <property type="match status" value="1"/>
</dbReference>
<keyword evidence="1" id="KW-0732">Signal</keyword>
<dbReference type="InterPro" id="IPR035986">
    <property type="entry name" value="PKD_dom_sf"/>
</dbReference>
<evidence type="ECO:0000256" key="2">
    <source>
        <dbReference type="SAM" id="MobiDB-lite"/>
    </source>
</evidence>
<dbReference type="RefSeq" id="WP_380291898.1">
    <property type="nucleotide sequence ID" value="NZ_JBHULY010000025.1"/>
</dbReference>
<feature type="compositionally biased region" description="Acidic residues" evidence="2">
    <location>
        <begin position="1963"/>
        <end position="1989"/>
    </location>
</feature>
<dbReference type="Pfam" id="PF07705">
    <property type="entry name" value="CARDB"/>
    <property type="match status" value="5"/>
</dbReference>
<feature type="compositionally biased region" description="Acidic residues" evidence="2">
    <location>
        <begin position="2094"/>
        <end position="2120"/>
    </location>
</feature>
<organism evidence="4 5">
    <name type="scientific">Hyunsoonleella rubra</name>
    <dbReference type="NCBI Taxonomy" id="1737062"/>
    <lineage>
        <taxon>Bacteria</taxon>
        <taxon>Pseudomonadati</taxon>
        <taxon>Bacteroidota</taxon>
        <taxon>Flavobacteriia</taxon>
        <taxon>Flavobacteriales</taxon>
        <taxon>Flavobacteriaceae</taxon>
    </lineage>
</organism>
<feature type="region of interest" description="Disordered" evidence="2">
    <location>
        <begin position="1963"/>
        <end position="1991"/>
    </location>
</feature>
<feature type="domain" description="PKD" evidence="3">
    <location>
        <begin position="2444"/>
        <end position="2490"/>
    </location>
</feature>
<evidence type="ECO:0000313" key="5">
    <source>
        <dbReference type="Proteomes" id="UP001597476"/>
    </source>
</evidence>
<dbReference type="Pfam" id="PF18911">
    <property type="entry name" value="PKD_4"/>
    <property type="match status" value="1"/>
</dbReference>
<name>A0ABW5TBP6_9FLAO</name>
<dbReference type="InterPro" id="IPR028974">
    <property type="entry name" value="TSP_type-3_rpt"/>
</dbReference>
<dbReference type="InterPro" id="IPR013783">
    <property type="entry name" value="Ig-like_fold"/>
</dbReference>
<dbReference type="PANTHER" id="PTHR10199:SF119">
    <property type="entry name" value="RE20510P"/>
    <property type="match status" value="1"/>
</dbReference>
<dbReference type="Pfam" id="PF18962">
    <property type="entry name" value="Por_Secre_tail"/>
    <property type="match status" value="1"/>
</dbReference>
<dbReference type="CDD" id="cd00146">
    <property type="entry name" value="PKD"/>
    <property type="match status" value="1"/>
</dbReference>
<evidence type="ECO:0000259" key="3">
    <source>
        <dbReference type="PROSITE" id="PS50093"/>
    </source>
</evidence>
<dbReference type="Gene3D" id="2.60.40.10">
    <property type="entry name" value="Immunoglobulins"/>
    <property type="match status" value="9"/>
</dbReference>
<protein>
    <submittedName>
        <fullName evidence="4">CARDB domain-containing protein</fullName>
    </submittedName>
</protein>
<feature type="region of interest" description="Disordered" evidence="2">
    <location>
        <begin position="2094"/>
        <end position="2124"/>
    </location>
</feature>
<keyword evidence="5" id="KW-1185">Reference proteome</keyword>
<accession>A0ABW5TBP6</accession>
<dbReference type="Proteomes" id="UP001597476">
    <property type="component" value="Unassembled WGS sequence"/>
</dbReference>
<proteinExistence type="predicted"/>
<dbReference type="NCBIfam" id="NF041523">
    <property type="entry name" value="post_COAP_1"/>
    <property type="match status" value="1"/>
</dbReference>
<dbReference type="InterPro" id="IPR011635">
    <property type="entry name" value="CARDB"/>
</dbReference>
<dbReference type="SUPFAM" id="SSF103647">
    <property type="entry name" value="TSP type-3 repeat"/>
    <property type="match status" value="1"/>
</dbReference>
<dbReference type="NCBIfam" id="TIGR04183">
    <property type="entry name" value="Por_Secre_tail"/>
    <property type="match status" value="1"/>
</dbReference>
<dbReference type="PANTHER" id="PTHR10199">
    <property type="entry name" value="THROMBOSPONDIN"/>
    <property type="match status" value="1"/>
</dbReference>
<evidence type="ECO:0000256" key="1">
    <source>
        <dbReference type="ARBA" id="ARBA00022729"/>
    </source>
</evidence>
<dbReference type="InterPro" id="IPR000601">
    <property type="entry name" value="PKD_dom"/>
</dbReference>
<dbReference type="EMBL" id="JBHULY010000025">
    <property type="protein sequence ID" value="MFD2726702.1"/>
    <property type="molecule type" value="Genomic_DNA"/>
</dbReference>
<dbReference type="InterPro" id="IPR025667">
    <property type="entry name" value="SprB_repeat"/>
</dbReference>
<dbReference type="SUPFAM" id="SSF49299">
    <property type="entry name" value="PKD domain"/>
    <property type="match status" value="1"/>
</dbReference>
<feature type="region of interest" description="Disordered" evidence="2">
    <location>
        <begin position="2224"/>
        <end position="2253"/>
    </location>
</feature>
<feature type="compositionally biased region" description="Acidic residues" evidence="2">
    <location>
        <begin position="2224"/>
        <end position="2251"/>
    </location>
</feature>
<reference evidence="5" key="1">
    <citation type="journal article" date="2019" name="Int. J. Syst. Evol. Microbiol.">
        <title>The Global Catalogue of Microorganisms (GCM) 10K type strain sequencing project: providing services to taxonomists for standard genome sequencing and annotation.</title>
        <authorList>
            <consortium name="The Broad Institute Genomics Platform"/>
            <consortium name="The Broad Institute Genome Sequencing Center for Infectious Disease"/>
            <person name="Wu L."/>
            <person name="Ma J."/>
        </authorList>
    </citation>
    <scope>NUCLEOTIDE SEQUENCE [LARGE SCALE GENOMIC DNA]</scope>
    <source>
        <strain evidence="5">KCTC 42398</strain>
    </source>
</reference>
<sequence length="2751" mass="291482">MKTRILLYIICGISWLGFGQSVSEIEYFFNTDLGFGNNTTFTASSNSGELEQTFNVTPPSSLEGFNILYIRVKDDANVWSLYDHRTFYIVPEDNTPTNIESAEYFINTDDGFGLNNPISVNPNTGELTQTFPLNLNSALEGFNTLYIRVKDNNGVWSLYDQRTFYIVPEDNSPSNIDSAEYFVNTDPGFGGGIPLGVNGNTGELTQTFSLNLDNTLEGFNTLYIRVKDNNGVWSLYDQRTFYIQPDTTIAPITGLEYFYDTDPGFGEGLTATLTPTGNPDEYTVDLETTDLDCGTHDFYIRVKNQNDIWSLYDIGSGLEVVSATDIDPPVLDDIVEECSATVTAPTTSIFCASSVTGTTTDALTYDQQGTYEITWTFDDGDGNVVQSTQNVIIDDLTAPELTSVDDFDENLDINCEFIVPDYTSLTTATDNCTTPTVTQTPSPGTVLSSANTTQEITLTADDGNDNTNSISFTITILGNTVFYADNDGDGFGDPNNSISDCQAPPGYVADNTDCNDNNNTVFPLAPEVCDGIDNDCDGLIDDADPDATGLTTWYADTDGDGFGDINNSTMSCSQPAGFVINNTDCDDADNTKFPTAPEICDGIDNDCDGLVDNDDPDITGQTTWYADTDGDGFGDAGNSTLACSQPSGYVADNTDCDDTNSNFNPNNPSLQFSGTANFTSALVYPLSGGTDTGFTFEVVYADAGNNLPPATFPRLLLDFEGNGNLTDPNDLTLIMTEVDINDTNTSDGKRYSVSVPALPASTNWESSVQIINGACSSTLGPFNYPDVLVLPDLQIFANDITFSNPNPDVSSEITVFATIHNISDFDALNFDVHLENQAEPGTVYPDITVPILPANSSTTLSWLITTPPTDGWNPMLVSIDHTNVIAETIETNNTAVRPFTNGDFNVPGNIVLTANASPNPAYNSFGNTVNICGNAIYTDTAVSLSDPSVAGATVTIEISETGASYTTYTNANGDYCFSVPVPLVAGTYTANVTITDFTLSTTESTSFEIIEPPCLPDLETTVSLSNNTILSGESISGTITVRNIGCAATTVTSLLDISNSGGNPTIADAIIPELNPGESFTTTFSNIVYNTSGSFSICAFADAQLIITESFENNNYDCAVIYVDPILPNLGVVRGPPRTVPCIDNAPTEVTFTLSNANTVDTGAFTTLVNVYLDGSLIQTITENVSGIDADDTYSFTEPFSYSTAGAYEFELIADSNNDIDEFDETNNTITFSQTVSNCIPNLTFYPETCDDDKIDVSVDPVFPGTSTYSAQIYNKGDGTATGPFDVDFVFSGGQVLTATYNGILSPGANTTVSIDGSTVQSGTETLTVNIDANDDITESNELDNSRSGDLCWDFAFDTTSCVDDNFWDIIQPINKPVYFSMGFELTGLYDASALEVLYEVSGPGLTGTVNAGTVTLNDLESNCNCPYRADLPVPFIFPQAGIYTVTATLDPTNGYLECDETNNVKTVEVNVTNLPDMRILAQYINPSELNPDIGEAINIDVTYENIGASNAGDQMELCVYADGTLIETVPNVGGLLTGMNNTISLTSTYSSTIAGAHVLSAEIDCAEDINESDELNNEATRAIIVGDAGNLIFTAFTGSDLSPNLADSIDISATIENEGNAAVDADVLFYYVDNALNEIQIFGPIPIDLNTGENTTIQFPWNVLDNNTTIIARIVNSNPFEYNYEDNEASFQLGNLNVDIESTPSCNNATNGSLTANVSGGTPPYAYKWSDGSVLNAITGGPGTYMLTVTDNTGLSITVEGEILVDDIDSDGDTIPDCEDVCPGFDDLADADSDAVPDNCDNCPDNSNPDQLDSDGDGVGDACDICPDGDDLADTDDDGIPNECDSCPLDFLNDSDNDGVCDSDDQCPGFDDTIDTDGDGIPDGCDNCDANLIGTPCDDGDPCTVNDLYDDDCGCSGTIADSDGDTVPDCDDICAGFDDLADADGDSVPDGCDVCSGDDASGDTDGDGVCDDSDPCPLDPADDSDNDGVCDSNDICPGGDDNIDSDGDGIPDFCDSCDNSVDTDNDGVSDCDDLEVNSPCPLDVDSDGVSNDSDSDGIPNCLDVCEGFDDLADTDSDNVPDGCDVCTGDDASGDTDGDGVCDDSDPCPLDPADDSDNDGVCDSNDICPGGDDNLDSDGDGIPDFCDSCDNSVDTDNDGINDCDDLEVNSPCPLDVDANGVSNDSDGDGVPNCLDVCEGFDDLADADSDNVPDGCDACTGDDASGDTDGDGVCDDSDPCPLDPADDSDNDGVCDSNDICPGGDDNLDSDGDGIPDFCDSCDNSVDTDNDGVNDCDDLEVNSPCPLDVDANGVSNDSDGDGVPNCLDACEGFDDLADADGDSVPDGCDVCTGDDASGDTDGDGVCDGSDICPGFDDNLDSDGDTIPDCIDNCPNHPNPDQVDSDNNGIGDVCDDTDCDALIITSINLPADPRPMGTNISAIADYTGGEIASAIWDWGDGTTSNGAISEPMISGNHTYQNPGVYEVKLTITDICDNETSESFKYVVIYDSSGGFVTGGGWIDSPLGAYLPDPSLVGKANFGFVSKYKKGKTIPDGHTEFQFHAGNLNFKSSVYEWLIVAGTKAMFKGSGTINNQGYYKFIISAKDESKKGGDDTFRIKIWDAITEIVVYDNQLGDDDNADATLAISGGSIIVHQKGNAKAKESISKNDEASGTTLTIDFWPNPSETDFNIKLISQKEIGNTDIFVFDINNRLVHKNQFSGNKVYTFGSNLESGVYMVRIVHSDGIQTIRLTKY</sequence>
<dbReference type="Pfam" id="PF13573">
    <property type="entry name" value="SprB"/>
    <property type="match status" value="1"/>
</dbReference>
<dbReference type="InterPro" id="IPR026444">
    <property type="entry name" value="Secre_tail"/>
</dbReference>
<comment type="caution">
    <text evidence="4">The sequence shown here is derived from an EMBL/GenBank/DDBJ whole genome shotgun (WGS) entry which is preliminary data.</text>
</comment>